<feature type="region of interest" description="Disordered" evidence="1">
    <location>
        <begin position="225"/>
        <end position="304"/>
    </location>
</feature>
<name>A0A517YYX1_9BACT</name>
<accession>A0A517YYX1</accession>
<keyword evidence="4" id="KW-1185">Reference proteome</keyword>
<feature type="compositionally biased region" description="Basic and acidic residues" evidence="1">
    <location>
        <begin position="281"/>
        <end position="292"/>
    </location>
</feature>
<feature type="compositionally biased region" description="Polar residues" evidence="1">
    <location>
        <begin position="225"/>
        <end position="234"/>
    </location>
</feature>
<dbReference type="RefSeq" id="WP_145080710.1">
    <property type="nucleotide sequence ID" value="NZ_CP036425.1"/>
</dbReference>
<proteinExistence type="predicted"/>
<organism evidence="3 4">
    <name type="scientific">Poriferisphaera corsica</name>
    <dbReference type="NCBI Taxonomy" id="2528020"/>
    <lineage>
        <taxon>Bacteria</taxon>
        <taxon>Pseudomonadati</taxon>
        <taxon>Planctomycetota</taxon>
        <taxon>Phycisphaerae</taxon>
        <taxon>Phycisphaerales</taxon>
        <taxon>Phycisphaeraceae</taxon>
        <taxon>Poriferisphaera</taxon>
    </lineage>
</organism>
<dbReference type="KEGG" id="pcor:KS4_34880"/>
<feature type="compositionally biased region" description="Low complexity" evidence="1">
    <location>
        <begin position="246"/>
        <end position="272"/>
    </location>
</feature>
<reference evidence="3 4" key="1">
    <citation type="submission" date="2019-02" db="EMBL/GenBank/DDBJ databases">
        <title>Deep-cultivation of Planctomycetes and their phenomic and genomic characterization uncovers novel biology.</title>
        <authorList>
            <person name="Wiegand S."/>
            <person name="Jogler M."/>
            <person name="Boedeker C."/>
            <person name="Pinto D."/>
            <person name="Vollmers J."/>
            <person name="Rivas-Marin E."/>
            <person name="Kohn T."/>
            <person name="Peeters S.H."/>
            <person name="Heuer A."/>
            <person name="Rast P."/>
            <person name="Oberbeckmann S."/>
            <person name="Bunk B."/>
            <person name="Jeske O."/>
            <person name="Meyerdierks A."/>
            <person name="Storesund J.E."/>
            <person name="Kallscheuer N."/>
            <person name="Luecker S."/>
            <person name="Lage O.M."/>
            <person name="Pohl T."/>
            <person name="Merkel B.J."/>
            <person name="Hornburger P."/>
            <person name="Mueller R.-W."/>
            <person name="Bruemmer F."/>
            <person name="Labrenz M."/>
            <person name="Spormann A.M."/>
            <person name="Op den Camp H."/>
            <person name="Overmann J."/>
            <person name="Amann R."/>
            <person name="Jetten M.S.M."/>
            <person name="Mascher T."/>
            <person name="Medema M.H."/>
            <person name="Devos D.P."/>
            <person name="Kaster A.-K."/>
            <person name="Ovreas L."/>
            <person name="Rohde M."/>
            <person name="Galperin M.Y."/>
            <person name="Jogler C."/>
        </authorList>
    </citation>
    <scope>NUCLEOTIDE SEQUENCE [LARGE SCALE GENOMIC DNA]</scope>
    <source>
        <strain evidence="3 4">KS4</strain>
    </source>
</reference>
<evidence type="ECO:0000313" key="4">
    <source>
        <dbReference type="Proteomes" id="UP000317369"/>
    </source>
</evidence>
<dbReference type="EMBL" id="CP036425">
    <property type="protein sequence ID" value="QDU35407.1"/>
    <property type="molecule type" value="Genomic_DNA"/>
</dbReference>
<gene>
    <name evidence="3" type="ORF">KS4_34880</name>
</gene>
<protein>
    <submittedName>
        <fullName evidence="3">Uncharacterized protein</fullName>
    </submittedName>
</protein>
<sequence length="304" mass="32374" precursor="true">MNHRVTIFAATSILSLVVAPQLQAQLPAGNAAGPGGTANPAQYNPSVYAPGSYAPSTGQRIEGGGPASAGLYANQRVSGGNAYGSSAGGSGGILYNRNQLFGIPGVTGGLGVNDFRMLGTGFTNLDASGLASRYSQPDSFIANERGNYINPQTVGNPQLYLSPLVTSQPENTPRPISTPTANFGAYRNLVIDRNPQTLFTQELPAREGLLTGQRTNTESAYNQNSIPFSQQQPTPQNAAPIPPSSSPIQPLQIQPTPLNTTQQQSLEQTTEQKPVPFYYEAYKEQQEKEHVQPEQNADQKPVTE</sequence>
<evidence type="ECO:0000313" key="3">
    <source>
        <dbReference type="EMBL" id="QDU35407.1"/>
    </source>
</evidence>
<feature type="signal peptide" evidence="2">
    <location>
        <begin position="1"/>
        <end position="24"/>
    </location>
</feature>
<dbReference type="Proteomes" id="UP000317369">
    <property type="component" value="Chromosome"/>
</dbReference>
<dbReference type="AlphaFoldDB" id="A0A517YYX1"/>
<feature type="chain" id="PRO_5022231950" evidence="2">
    <location>
        <begin position="25"/>
        <end position="304"/>
    </location>
</feature>
<keyword evidence="2" id="KW-0732">Signal</keyword>
<evidence type="ECO:0000256" key="2">
    <source>
        <dbReference type="SAM" id="SignalP"/>
    </source>
</evidence>
<evidence type="ECO:0000256" key="1">
    <source>
        <dbReference type="SAM" id="MobiDB-lite"/>
    </source>
</evidence>